<keyword evidence="2" id="KW-1185">Reference proteome</keyword>
<sequence length="83" mass="9498">MMDAELPGLEEQVRRVLAASQHLVEQTILLGLAIQLFWLDQWTRPVLAAAEAQAAWRAHQARRERLVRRGVPDHLARQGLRLV</sequence>
<gene>
    <name evidence="1" type="ORF">EOE48_05965</name>
</gene>
<dbReference type="Proteomes" id="UP000286997">
    <property type="component" value="Unassembled WGS sequence"/>
</dbReference>
<dbReference type="AlphaFoldDB" id="A0A437PD46"/>
<name>A0A437PD46_9HYPH</name>
<protein>
    <submittedName>
        <fullName evidence="1">Uncharacterized protein</fullName>
    </submittedName>
</protein>
<evidence type="ECO:0000313" key="1">
    <source>
        <dbReference type="EMBL" id="RVU20153.1"/>
    </source>
</evidence>
<accession>A0A437PD46</accession>
<proteinExistence type="predicted"/>
<evidence type="ECO:0000313" key="2">
    <source>
        <dbReference type="Proteomes" id="UP000286997"/>
    </source>
</evidence>
<dbReference type="OrthoDB" id="8001426at2"/>
<reference evidence="1 2" key="1">
    <citation type="submission" date="2019-01" db="EMBL/GenBank/DDBJ databases">
        <authorList>
            <person name="Chen W.-M."/>
        </authorList>
    </citation>
    <scope>NUCLEOTIDE SEQUENCE [LARGE SCALE GENOMIC DNA]</scope>
    <source>
        <strain evidence="1 2">TER-1</strain>
    </source>
</reference>
<organism evidence="1 2">
    <name type="scientific">Methylobacterium oryzihabitans</name>
    <dbReference type="NCBI Taxonomy" id="2499852"/>
    <lineage>
        <taxon>Bacteria</taxon>
        <taxon>Pseudomonadati</taxon>
        <taxon>Pseudomonadota</taxon>
        <taxon>Alphaproteobacteria</taxon>
        <taxon>Hyphomicrobiales</taxon>
        <taxon>Methylobacteriaceae</taxon>
        <taxon>Methylobacterium</taxon>
    </lineage>
</organism>
<dbReference type="EMBL" id="SACP01000004">
    <property type="protein sequence ID" value="RVU20153.1"/>
    <property type="molecule type" value="Genomic_DNA"/>
</dbReference>
<comment type="caution">
    <text evidence="1">The sequence shown here is derived from an EMBL/GenBank/DDBJ whole genome shotgun (WGS) entry which is preliminary data.</text>
</comment>